<accession>A0A9E4DRX8</accession>
<evidence type="ECO:0000313" key="4">
    <source>
        <dbReference type="EMBL" id="MCC9274063.1"/>
    </source>
</evidence>
<sequence>MYMHSNIILPGLEEAIILQTEVREEQYIIHFEMPVVAQTCPSCQTQTTRIHDYRWTKLKHLKFGERMTTLFYRRRRYSCSCKKRFPEKNSIVERYQRFSKEWNKMAQIRSVKAKSFTEIAMQYGTSVSTIIRRFDRIVPTSIKGKTSLPSVIAIDEFKGNAGNEKFQLIVADAITKEPIDILPNRKKETIETYLRAHGANVEMVVMDMSHSFKAAVQNTLNKPLIIADRFHFVRYIYWAMDRVRVRIQKEWHDYDRKKVKRKRHVFFKKPKDLTENDRWYLERYFNLSEELREAYKLKEQFCQWFEQAKQNGGEKIEETKKLLVNFYEEVERSGIVEFQRSVKTLQNWQTEILNSFAFGYSNGFVEGLNNLTKVIKRNAFGFRRFDRLRAKILLTHQFKKIGNEIG</sequence>
<dbReference type="InterPro" id="IPR032877">
    <property type="entry name" value="Transposase_HTH"/>
</dbReference>
<dbReference type="InterPro" id="IPR047951">
    <property type="entry name" value="Transpos_ISL3"/>
</dbReference>
<dbReference type="NCBIfam" id="NF033550">
    <property type="entry name" value="transpos_ISL3"/>
    <property type="match status" value="1"/>
</dbReference>
<dbReference type="Pfam" id="PF14690">
    <property type="entry name" value="Zn_ribbon_ISL3"/>
    <property type="match status" value="1"/>
</dbReference>
<feature type="domain" description="Transposase IS204/IS1001/IS1096/IS1165 zinc-finger" evidence="3">
    <location>
        <begin position="38"/>
        <end position="81"/>
    </location>
</feature>
<dbReference type="InterPro" id="IPR002560">
    <property type="entry name" value="Transposase_DDE"/>
</dbReference>
<evidence type="ECO:0000259" key="3">
    <source>
        <dbReference type="Pfam" id="PF14690"/>
    </source>
</evidence>
<comment type="caution">
    <text evidence="4">The sequence shown here is derived from an EMBL/GenBank/DDBJ whole genome shotgun (WGS) entry which is preliminary data.</text>
</comment>
<dbReference type="EMBL" id="JAJJVO010000107">
    <property type="protein sequence ID" value="MCC9274063.1"/>
    <property type="molecule type" value="Genomic_DNA"/>
</dbReference>
<evidence type="ECO:0000259" key="1">
    <source>
        <dbReference type="Pfam" id="PF01610"/>
    </source>
</evidence>
<feature type="domain" description="Transposase IS204/IS1001/IS1096/IS1165 DDE" evidence="1">
    <location>
        <begin position="152"/>
        <end position="392"/>
    </location>
</feature>
<dbReference type="InterPro" id="IPR029261">
    <property type="entry name" value="Transposase_Znf"/>
</dbReference>
<dbReference type="Pfam" id="PF13542">
    <property type="entry name" value="HTH_Tnp_ISL3"/>
    <property type="match status" value="1"/>
</dbReference>
<gene>
    <name evidence="4" type="ORF">K8V42_07205</name>
</gene>
<dbReference type="Pfam" id="PF01610">
    <property type="entry name" value="DDE_Tnp_ISL3"/>
    <property type="match status" value="1"/>
</dbReference>
<reference evidence="4" key="2">
    <citation type="submission" date="2021-11" db="EMBL/GenBank/DDBJ databases">
        <authorList>
            <person name="Gilroy R."/>
        </authorList>
    </citation>
    <scope>NUCLEOTIDE SEQUENCE</scope>
    <source>
        <strain evidence="4">150</strain>
    </source>
</reference>
<dbReference type="PANTHER" id="PTHR33498:SF1">
    <property type="entry name" value="TRANSPOSASE FOR INSERTION SEQUENCE ELEMENT IS1557"/>
    <property type="match status" value="1"/>
</dbReference>
<evidence type="ECO:0000259" key="2">
    <source>
        <dbReference type="Pfam" id="PF13542"/>
    </source>
</evidence>
<evidence type="ECO:0000313" key="5">
    <source>
        <dbReference type="Proteomes" id="UP000813384"/>
    </source>
</evidence>
<organism evidence="4 5">
    <name type="scientific">Enterococcus aquimarinus</name>
    <dbReference type="NCBI Taxonomy" id="328396"/>
    <lineage>
        <taxon>Bacteria</taxon>
        <taxon>Bacillati</taxon>
        <taxon>Bacillota</taxon>
        <taxon>Bacilli</taxon>
        <taxon>Lactobacillales</taxon>
        <taxon>Enterococcaceae</taxon>
        <taxon>Enterococcus</taxon>
    </lineage>
</organism>
<proteinExistence type="predicted"/>
<dbReference type="Proteomes" id="UP000813384">
    <property type="component" value="Unassembled WGS sequence"/>
</dbReference>
<dbReference type="AlphaFoldDB" id="A0A9E4DRX8"/>
<name>A0A9E4DRX8_9ENTE</name>
<protein>
    <submittedName>
        <fullName evidence="4">ISL3 family transposase</fullName>
    </submittedName>
</protein>
<dbReference type="PANTHER" id="PTHR33498">
    <property type="entry name" value="TRANSPOSASE FOR INSERTION SEQUENCE ELEMENT IS1557"/>
    <property type="match status" value="1"/>
</dbReference>
<feature type="domain" description="Transposase IS204/IS1001/IS1096/IS1165 helix-turn-helix" evidence="2">
    <location>
        <begin position="87"/>
        <end position="138"/>
    </location>
</feature>
<reference evidence="4" key="1">
    <citation type="journal article" date="2021" name="PeerJ">
        <title>Extensive microbial diversity within the chicken gut microbiome revealed by metagenomics and culture.</title>
        <authorList>
            <person name="Gilroy R."/>
            <person name="Ravi A."/>
            <person name="Getino M."/>
            <person name="Pursley I."/>
            <person name="Horton D.L."/>
            <person name="Alikhan N.F."/>
            <person name="Baker D."/>
            <person name="Gharbi K."/>
            <person name="Hall N."/>
            <person name="Watson M."/>
            <person name="Adriaenssens E.M."/>
            <person name="Foster-Nyarko E."/>
            <person name="Jarju S."/>
            <person name="Secka A."/>
            <person name="Antonio M."/>
            <person name="Oren A."/>
            <person name="Chaudhuri R.R."/>
            <person name="La Ragione R."/>
            <person name="Hildebrand F."/>
            <person name="Pallen M.J."/>
        </authorList>
    </citation>
    <scope>NUCLEOTIDE SEQUENCE</scope>
    <source>
        <strain evidence="4">150</strain>
    </source>
</reference>